<evidence type="ECO:0000256" key="4">
    <source>
        <dbReference type="ARBA" id="ARBA00022989"/>
    </source>
</evidence>
<evidence type="ECO:0000256" key="7">
    <source>
        <dbReference type="PROSITE-ProRule" id="PRU00124"/>
    </source>
</evidence>
<dbReference type="OrthoDB" id="10056524at2759"/>
<dbReference type="EMBL" id="CAJNOW010020580">
    <property type="protein sequence ID" value="CAF1680234.1"/>
    <property type="molecule type" value="Genomic_DNA"/>
</dbReference>
<reference evidence="8" key="1">
    <citation type="submission" date="2021-02" db="EMBL/GenBank/DDBJ databases">
        <authorList>
            <person name="Nowell W R."/>
        </authorList>
    </citation>
    <scope>NUCLEOTIDE SEQUENCE</scope>
</reference>
<evidence type="ECO:0008006" key="11">
    <source>
        <dbReference type="Google" id="ProtNLM"/>
    </source>
</evidence>
<dbReference type="PANTHER" id="PTHR24270">
    <property type="entry name" value="LOW-DENSITY LIPOPROTEIN RECEPTOR-RELATED"/>
    <property type="match status" value="1"/>
</dbReference>
<dbReference type="Proteomes" id="UP000681720">
    <property type="component" value="Unassembled WGS sequence"/>
</dbReference>
<dbReference type="GO" id="GO:0005886">
    <property type="term" value="C:plasma membrane"/>
    <property type="evidence" value="ECO:0007669"/>
    <property type="project" value="TreeGrafter"/>
</dbReference>
<dbReference type="InterPro" id="IPR050685">
    <property type="entry name" value="LDLR"/>
</dbReference>
<dbReference type="InterPro" id="IPR002172">
    <property type="entry name" value="LDrepeatLR_classA_rpt"/>
</dbReference>
<proteinExistence type="predicted"/>
<evidence type="ECO:0000313" key="8">
    <source>
        <dbReference type="EMBL" id="CAF1680234.1"/>
    </source>
</evidence>
<evidence type="ECO:0000256" key="5">
    <source>
        <dbReference type="ARBA" id="ARBA00023136"/>
    </source>
</evidence>
<dbReference type="AlphaFoldDB" id="A0A816GV35"/>
<evidence type="ECO:0000256" key="1">
    <source>
        <dbReference type="ARBA" id="ARBA00004167"/>
    </source>
</evidence>
<comment type="subcellular location">
    <subcellularLocation>
        <location evidence="1">Membrane</location>
        <topology evidence="1">Single-pass membrane protein</topology>
    </subcellularLocation>
</comment>
<protein>
    <recommendedName>
        <fullName evidence="11">EGF-like domain-containing protein</fullName>
    </recommendedName>
</protein>
<sequence length="526" mass="60597">MRAQIGDHVCWNPSFGGCIENMNQPDHSNLMFKELCNGIVETTSDIGYHTDESDCNMTEWTCLTHHNTCSNVWNCLNEQDELNCNKKILALNNCPRSKQFCFNASTGNGICLPLQRTADNIIHCVDSSDERQFCRTKYPNEYARRYRCRNSDMCILVNEICDCHQNCPENDDETTTCKWINNGRQPLCDPTQFRCQNGKLVKRVGRYIADMGKTVCTDSSHRIFCNHIDDIPFTNTSAVSDEIYTNDPPGFYCFCEPKYYGDRCQFQRKRLTFILQLLMASGFENLPLTFKIVVLLVRNSIPSTIISHDQFVYLSRHYCLLKYYVSLLYMINESSLSLLSSSNNHFVHLHVFNQRTMKHHVSWYFPVPFEYLPVNRIVMLVIVPTFLVVSKELPTKFHNTNCISYANNALCLGYDVGLGQGICVCSSNFTGRRCFIHFDVCIATTCSKHGKCISIDVRRSSSEVTMCLCDKQWTDYWCEYRSLHINVTVAGNVRASSFEMAIIQFIGIYETYDYRPSAYTFNSFGR</sequence>
<dbReference type="Proteomes" id="UP000663834">
    <property type="component" value="Unassembled WGS sequence"/>
</dbReference>
<dbReference type="PRINTS" id="PR00261">
    <property type="entry name" value="LDLRECEPTOR"/>
</dbReference>
<evidence type="ECO:0000313" key="9">
    <source>
        <dbReference type="EMBL" id="CAF4303672.1"/>
    </source>
</evidence>
<dbReference type="GO" id="GO:0016192">
    <property type="term" value="P:vesicle-mediated transport"/>
    <property type="evidence" value="ECO:0007669"/>
    <property type="project" value="UniProtKB-ARBA"/>
</dbReference>
<dbReference type="SUPFAM" id="SSF57424">
    <property type="entry name" value="LDL receptor-like module"/>
    <property type="match status" value="1"/>
</dbReference>
<dbReference type="PROSITE" id="PS51257">
    <property type="entry name" value="PROKAR_LIPOPROTEIN"/>
    <property type="match status" value="1"/>
</dbReference>
<evidence type="ECO:0000256" key="3">
    <source>
        <dbReference type="ARBA" id="ARBA00022737"/>
    </source>
</evidence>
<comment type="caution">
    <text evidence="8">The sequence shown here is derived from an EMBL/GenBank/DDBJ whole genome shotgun (WGS) entry which is preliminary data.</text>
</comment>
<gene>
    <name evidence="9" type="ORF">GIL414_LOCUS25965</name>
    <name evidence="8" type="ORF">KQP761_LOCUS36368</name>
</gene>
<dbReference type="Gene3D" id="2.10.25.10">
    <property type="entry name" value="Laminin"/>
    <property type="match status" value="1"/>
</dbReference>
<evidence type="ECO:0000313" key="10">
    <source>
        <dbReference type="Proteomes" id="UP000663834"/>
    </source>
</evidence>
<name>A0A816GV35_9BILA</name>
<evidence type="ECO:0000256" key="6">
    <source>
        <dbReference type="ARBA" id="ARBA00023157"/>
    </source>
</evidence>
<accession>A0A816GV35</accession>
<keyword evidence="2" id="KW-0812">Transmembrane</keyword>
<comment type="caution">
    <text evidence="7">Lacks conserved residue(s) required for the propagation of feature annotation.</text>
</comment>
<dbReference type="PROSITE" id="PS50068">
    <property type="entry name" value="LDLRA_2"/>
    <property type="match status" value="1"/>
</dbReference>
<keyword evidence="5" id="KW-0472">Membrane</keyword>
<dbReference type="EMBL" id="CAJOBJ010036686">
    <property type="protein sequence ID" value="CAF4303672.1"/>
    <property type="molecule type" value="Genomic_DNA"/>
</dbReference>
<evidence type="ECO:0000256" key="2">
    <source>
        <dbReference type="ARBA" id="ARBA00022692"/>
    </source>
</evidence>
<organism evidence="8 10">
    <name type="scientific">Rotaria magnacalcarata</name>
    <dbReference type="NCBI Taxonomy" id="392030"/>
    <lineage>
        <taxon>Eukaryota</taxon>
        <taxon>Metazoa</taxon>
        <taxon>Spiralia</taxon>
        <taxon>Gnathifera</taxon>
        <taxon>Rotifera</taxon>
        <taxon>Eurotatoria</taxon>
        <taxon>Bdelloidea</taxon>
        <taxon>Philodinida</taxon>
        <taxon>Philodinidae</taxon>
        <taxon>Rotaria</taxon>
    </lineage>
</organism>
<keyword evidence="4" id="KW-1133">Transmembrane helix</keyword>
<keyword evidence="6" id="KW-1015">Disulfide bond</keyword>
<keyword evidence="3" id="KW-0677">Repeat</keyword>
<dbReference type="InterPro" id="IPR036055">
    <property type="entry name" value="LDL_receptor-like_sf"/>
</dbReference>